<protein>
    <submittedName>
        <fullName evidence="3">Uncharacterized protein</fullName>
    </submittedName>
</protein>
<reference evidence="3" key="1">
    <citation type="submission" date="2022-11" db="UniProtKB">
        <authorList>
            <consortium name="WormBaseParasite"/>
        </authorList>
    </citation>
    <scope>IDENTIFICATION</scope>
</reference>
<evidence type="ECO:0000313" key="2">
    <source>
        <dbReference type="Proteomes" id="UP000887565"/>
    </source>
</evidence>
<feature type="compositionally biased region" description="Polar residues" evidence="1">
    <location>
        <begin position="103"/>
        <end position="112"/>
    </location>
</feature>
<keyword evidence="2" id="KW-1185">Reference proteome</keyword>
<feature type="compositionally biased region" description="Low complexity" evidence="1">
    <location>
        <begin position="113"/>
        <end position="133"/>
    </location>
</feature>
<dbReference type="Gene3D" id="3.15.20.10">
    <property type="entry name" value="Bactericidal permeability-increasing protein, domain 2"/>
    <property type="match status" value="1"/>
</dbReference>
<organism evidence="2 3">
    <name type="scientific">Romanomermis culicivorax</name>
    <name type="common">Nematode worm</name>
    <dbReference type="NCBI Taxonomy" id="13658"/>
    <lineage>
        <taxon>Eukaryota</taxon>
        <taxon>Metazoa</taxon>
        <taxon>Ecdysozoa</taxon>
        <taxon>Nematoda</taxon>
        <taxon>Enoplea</taxon>
        <taxon>Dorylaimia</taxon>
        <taxon>Mermithida</taxon>
        <taxon>Mermithoidea</taxon>
        <taxon>Mermithidae</taxon>
        <taxon>Romanomermis</taxon>
    </lineage>
</organism>
<evidence type="ECO:0000313" key="3">
    <source>
        <dbReference type="WBParaSite" id="nRc.2.0.1.t12451-RA"/>
    </source>
</evidence>
<evidence type="ECO:0000256" key="1">
    <source>
        <dbReference type="SAM" id="MobiDB-lite"/>
    </source>
</evidence>
<dbReference type="InterPro" id="IPR017943">
    <property type="entry name" value="Bactericidal_perm-incr_a/b_dom"/>
</dbReference>
<feature type="region of interest" description="Disordered" evidence="1">
    <location>
        <begin position="103"/>
        <end position="136"/>
    </location>
</feature>
<name>A0A915IGM6_ROMCU</name>
<accession>A0A915IGM6</accession>
<proteinExistence type="predicted"/>
<dbReference type="Proteomes" id="UP000887565">
    <property type="component" value="Unplaced"/>
</dbReference>
<dbReference type="SUPFAM" id="SSF55394">
    <property type="entry name" value="Bactericidal permeability-increasing protein, BPI"/>
    <property type="match status" value="1"/>
</dbReference>
<sequence>MTIKVHNVGIGGIVDKPVNALLRKLIPKIVWPVVQKQLNKHLKEKGFKLPAVCGLTFNNSQIIYLDQDVVVCTDVVYDLDGFLNRFTEWQRQQNEMAAKNRTTVASDETTVTAQASEEVTVSEVEAEQQTTTSRSIHVLSKSGDGLTL</sequence>
<dbReference type="WBParaSite" id="nRc.2.0.1.t12451-RA">
    <property type="protein sequence ID" value="nRc.2.0.1.t12451-RA"/>
    <property type="gene ID" value="nRc.2.0.1.g12451"/>
</dbReference>
<dbReference type="AlphaFoldDB" id="A0A915IGM6"/>
<dbReference type="GO" id="GO:0008289">
    <property type="term" value="F:lipid binding"/>
    <property type="evidence" value="ECO:0007669"/>
    <property type="project" value="InterPro"/>
</dbReference>